<proteinExistence type="predicted"/>
<reference evidence="1 2" key="2">
    <citation type="journal article" date="2007" name="PLoS Biol.">
        <title>Principles of genome evolution in the Drosophila melanogaster species group.</title>
        <authorList>
            <person name="Ranz J.M."/>
            <person name="Maurin D."/>
            <person name="Chan Y.S."/>
            <person name="von Grotthuss M."/>
            <person name="Hillier L.W."/>
            <person name="Roote J."/>
            <person name="Ashburner M."/>
            <person name="Bergman C.M."/>
        </authorList>
    </citation>
    <scope>NUCLEOTIDE SEQUENCE [LARGE SCALE GENOMIC DNA]</scope>
    <source>
        <strain evidence="2">Tai18E2 / Tucson 14021-0261.01</strain>
    </source>
</reference>
<name>B4PBH4_DROYA</name>
<dbReference type="InterPro" id="IPR017850">
    <property type="entry name" value="Alkaline_phosphatase_core_sf"/>
</dbReference>
<protein>
    <submittedName>
        <fullName evidence="1">Uncharacterized protein</fullName>
    </submittedName>
</protein>
<organism evidence="1 2">
    <name type="scientific">Drosophila yakuba</name>
    <name type="common">Fruit fly</name>
    <dbReference type="NCBI Taxonomy" id="7245"/>
    <lineage>
        <taxon>Eukaryota</taxon>
        <taxon>Metazoa</taxon>
        <taxon>Ecdysozoa</taxon>
        <taxon>Arthropoda</taxon>
        <taxon>Hexapoda</taxon>
        <taxon>Insecta</taxon>
        <taxon>Pterygota</taxon>
        <taxon>Neoptera</taxon>
        <taxon>Endopterygota</taxon>
        <taxon>Diptera</taxon>
        <taxon>Brachycera</taxon>
        <taxon>Muscomorpha</taxon>
        <taxon>Ephydroidea</taxon>
        <taxon>Drosophilidae</taxon>
        <taxon>Drosophila</taxon>
        <taxon>Sophophora</taxon>
    </lineage>
</organism>
<dbReference type="Pfam" id="PF02995">
    <property type="entry name" value="DUF229"/>
    <property type="match status" value="1"/>
</dbReference>
<sequence length="653" mass="76854">MLLPEVIMTQTPKEFQALFILAFLGFWNKNSVHGANKYYVYSPVCKMPSVNPFTWDTMNNFHRKKLRQCNNDSDLVTSEFDFETHHYRLHVHEHLAKPFLNRKGNATLECEYRQISRDNSSMKPDNTYNQLRRCPIKHHQFVPNHTDYMITSCYVKDVSRHQELLQRDAISFIEDRLPKEKVRDFVKEESEVHKPSVLIMGLDSTSRINLRRAMPTVYKFVKQPGWFEMQGYNKVGDNTFPNLLAALTGDSEKGVRDYCDVRKPGCLDSLNFIWKRFKKANYTTAFAEDCSSISTFNYLKPGFVKQPTDYYLRPLLYAIEEQFKVTKDFGSAYCVGRHLSFSYVWDFGQQFIDRFLGRSPMFGILWSNSFTHDYFEGATALDNLFWKYLKSFEESGLFRKSIVILMSDHGHRYNTLRQAATGYFEERMPMMFIYLPSWFRRKYPHLASNLGRNQNRLSSNYDFYMTLQHLLHLDSTSVDDFPDSLKARQCKSCHSLFFELPFNRTCQMAGIDEKWCCCQPTETITNSPYARIIAEAIVQQMNEHLVSQNLAHLCHNFTFKNVEKADRKTILSNGLRPVDRNEHVYIIMFKTVPKNPIFEATVHWNNRTQRLRHIDVEDLSRLTSYKNDANCIRRKNAKKYCICKDSLSWPSTY</sequence>
<dbReference type="OMA" id="MPMMFIY"/>
<dbReference type="EMBL" id="CM000158">
    <property type="protein sequence ID" value="EDW90488.1"/>
    <property type="molecule type" value="Genomic_DNA"/>
</dbReference>
<keyword evidence="2" id="KW-1185">Reference proteome</keyword>
<dbReference type="OrthoDB" id="413313at2759"/>
<dbReference type="Gene3D" id="3.40.720.10">
    <property type="entry name" value="Alkaline Phosphatase, subunit A"/>
    <property type="match status" value="1"/>
</dbReference>
<dbReference type="PANTHER" id="PTHR10974:SF9">
    <property type="entry name" value="DUF229 DOMAIN CONTAINING PROTEIN-RELATED"/>
    <property type="match status" value="1"/>
</dbReference>
<dbReference type="HOGENOM" id="CLU_018076_2_0_1"/>
<dbReference type="PANTHER" id="PTHR10974">
    <property type="entry name" value="FI08016P-RELATED"/>
    <property type="match status" value="1"/>
</dbReference>
<dbReference type="AlphaFoldDB" id="B4PBH4"/>
<evidence type="ECO:0000313" key="1">
    <source>
        <dbReference type="EMBL" id="EDW90488.1"/>
    </source>
</evidence>
<evidence type="ECO:0000313" key="2">
    <source>
        <dbReference type="Proteomes" id="UP000002282"/>
    </source>
</evidence>
<dbReference type="KEGG" id="dya:Dyak_GE12611"/>
<dbReference type="InterPro" id="IPR004245">
    <property type="entry name" value="DUF229"/>
</dbReference>
<accession>B4PBH4</accession>
<dbReference type="SUPFAM" id="SSF53649">
    <property type="entry name" value="Alkaline phosphatase-like"/>
    <property type="match status" value="1"/>
</dbReference>
<dbReference type="CDD" id="cd16021">
    <property type="entry name" value="ALP_like"/>
    <property type="match status" value="1"/>
</dbReference>
<dbReference type="eggNOG" id="ENOG502QRYZ">
    <property type="taxonomic scope" value="Eukaryota"/>
</dbReference>
<reference evidence="1 2" key="1">
    <citation type="journal article" date="2007" name="Nature">
        <title>Evolution of genes and genomes on the Drosophila phylogeny.</title>
        <authorList>
            <consortium name="Drosophila 12 Genomes Consortium"/>
            <person name="Clark A.G."/>
            <person name="Eisen M.B."/>
            <person name="Smith D.R."/>
            <person name="Bergman C.M."/>
            <person name="Oliver B."/>
            <person name="Markow T.A."/>
            <person name="Kaufman T.C."/>
            <person name="Kellis M."/>
            <person name="Gelbart W."/>
            <person name="Iyer V.N."/>
            <person name="Pollard D.A."/>
            <person name="Sackton T.B."/>
            <person name="Larracuente A.M."/>
            <person name="Singh N.D."/>
            <person name="Abad J.P."/>
            <person name="Abt D.N."/>
            <person name="Adryan B."/>
            <person name="Aguade M."/>
            <person name="Akashi H."/>
            <person name="Anderson W.W."/>
            <person name="Aquadro C.F."/>
            <person name="Ardell D.H."/>
            <person name="Arguello R."/>
            <person name="Artieri C.G."/>
            <person name="Barbash D.A."/>
            <person name="Barker D."/>
            <person name="Barsanti P."/>
            <person name="Batterham P."/>
            <person name="Batzoglou S."/>
            <person name="Begun D."/>
            <person name="Bhutkar A."/>
            <person name="Blanco E."/>
            <person name="Bosak S.A."/>
            <person name="Bradley R.K."/>
            <person name="Brand A.D."/>
            <person name="Brent M.R."/>
            <person name="Brooks A.N."/>
            <person name="Brown R.H."/>
            <person name="Butlin R.K."/>
            <person name="Caggese C."/>
            <person name="Calvi B.R."/>
            <person name="Bernardo de Carvalho A."/>
            <person name="Caspi A."/>
            <person name="Castrezana S."/>
            <person name="Celniker S.E."/>
            <person name="Chang J.L."/>
            <person name="Chapple C."/>
            <person name="Chatterji S."/>
            <person name="Chinwalla A."/>
            <person name="Civetta A."/>
            <person name="Clifton S.W."/>
            <person name="Comeron J.M."/>
            <person name="Costello J.C."/>
            <person name="Coyne J.A."/>
            <person name="Daub J."/>
            <person name="David R.G."/>
            <person name="Delcher A.L."/>
            <person name="Delehaunty K."/>
            <person name="Do C.B."/>
            <person name="Ebling H."/>
            <person name="Edwards K."/>
            <person name="Eickbush T."/>
            <person name="Evans J.D."/>
            <person name="Filipski A."/>
            <person name="Findeiss S."/>
            <person name="Freyhult E."/>
            <person name="Fulton L."/>
            <person name="Fulton R."/>
            <person name="Garcia A.C."/>
            <person name="Gardiner A."/>
            <person name="Garfield D.A."/>
            <person name="Garvin B.E."/>
            <person name="Gibson G."/>
            <person name="Gilbert D."/>
            <person name="Gnerre S."/>
            <person name="Godfrey J."/>
            <person name="Good R."/>
            <person name="Gotea V."/>
            <person name="Gravely B."/>
            <person name="Greenberg A.J."/>
            <person name="Griffiths-Jones S."/>
            <person name="Gross S."/>
            <person name="Guigo R."/>
            <person name="Gustafson E.A."/>
            <person name="Haerty W."/>
            <person name="Hahn M.W."/>
            <person name="Halligan D.L."/>
            <person name="Halpern A.L."/>
            <person name="Halter G.M."/>
            <person name="Han M.V."/>
            <person name="Heger A."/>
            <person name="Hillier L."/>
            <person name="Hinrichs A.S."/>
            <person name="Holmes I."/>
            <person name="Hoskins R.A."/>
            <person name="Hubisz M.J."/>
            <person name="Hultmark D."/>
            <person name="Huntley M.A."/>
            <person name="Jaffe D.B."/>
            <person name="Jagadeeshan S."/>
            <person name="Jeck W.R."/>
            <person name="Johnson J."/>
            <person name="Jones C.D."/>
            <person name="Jordan W.C."/>
            <person name="Karpen G.H."/>
            <person name="Kataoka E."/>
            <person name="Keightley P.D."/>
            <person name="Kheradpour P."/>
            <person name="Kirkness E.F."/>
            <person name="Koerich L.B."/>
            <person name="Kristiansen K."/>
            <person name="Kudrna D."/>
            <person name="Kulathinal R.J."/>
            <person name="Kumar S."/>
            <person name="Kwok R."/>
            <person name="Lander E."/>
            <person name="Langley C.H."/>
            <person name="Lapoint R."/>
            <person name="Lazzaro B.P."/>
            <person name="Lee S.J."/>
            <person name="Levesque L."/>
            <person name="Li R."/>
            <person name="Lin C.F."/>
            <person name="Lin M.F."/>
            <person name="Lindblad-Toh K."/>
            <person name="Llopart A."/>
            <person name="Long M."/>
            <person name="Low L."/>
            <person name="Lozovsky E."/>
            <person name="Lu J."/>
            <person name="Luo M."/>
            <person name="Machado C.A."/>
            <person name="Makalowski W."/>
            <person name="Marzo M."/>
            <person name="Matsuda M."/>
            <person name="Matzkin L."/>
            <person name="McAllister B."/>
            <person name="McBride C.S."/>
            <person name="McKernan B."/>
            <person name="McKernan K."/>
            <person name="Mendez-Lago M."/>
            <person name="Minx P."/>
            <person name="Mollenhauer M.U."/>
            <person name="Montooth K."/>
            <person name="Mount S.M."/>
            <person name="Mu X."/>
            <person name="Myers E."/>
            <person name="Negre B."/>
            <person name="Newfeld S."/>
            <person name="Nielsen R."/>
            <person name="Noor M.A."/>
            <person name="O'Grady P."/>
            <person name="Pachter L."/>
            <person name="Papaceit M."/>
            <person name="Parisi M.J."/>
            <person name="Parisi M."/>
            <person name="Parts L."/>
            <person name="Pedersen J.S."/>
            <person name="Pesole G."/>
            <person name="Phillippy A.M."/>
            <person name="Ponting C.P."/>
            <person name="Pop M."/>
            <person name="Porcelli D."/>
            <person name="Powell J.R."/>
            <person name="Prohaska S."/>
            <person name="Pruitt K."/>
            <person name="Puig M."/>
            <person name="Quesneville H."/>
            <person name="Ram K.R."/>
            <person name="Rand D."/>
            <person name="Rasmussen M.D."/>
            <person name="Reed L.K."/>
            <person name="Reenan R."/>
            <person name="Reily A."/>
            <person name="Remington K.A."/>
            <person name="Rieger T.T."/>
            <person name="Ritchie M.G."/>
            <person name="Robin C."/>
            <person name="Rogers Y.H."/>
            <person name="Rohde C."/>
            <person name="Rozas J."/>
            <person name="Rubenfield M.J."/>
            <person name="Ruiz A."/>
            <person name="Russo S."/>
            <person name="Salzberg S.L."/>
            <person name="Sanchez-Gracia A."/>
            <person name="Saranga D.J."/>
            <person name="Sato H."/>
            <person name="Schaeffer S.W."/>
            <person name="Schatz M.C."/>
            <person name="Schlenke T."/>
            <person name="Schwartz R."/>
            <person name="Segarra C."/>
            <person name="Singh R.S."/>
            <person name="Sirot L."/>
            <person name="Sirota M."/>
            <person name="Sisneros N.B."/>
            <person name="Smith C.D."/>
            <person name="Smith T.F."/>
            <person name="Spieth J."/>
            <person name="Stage D.E."/>
            <person name="Stark A."/>
            <person name="Stephan W."/>
            <person name="Strausberg R.L."/>
            <person name="Strempel S."/>
            <person name="Sturgill D."/>
            <person name="Sutton G."/>
            <person name="Sutton G.G."/>
            <person name="Tao W."/>
            <person name="Teichmann S."/>
            <person name="Tobari Y.N."/>
            <person name="Tomimura Y."/>
            <person name="Tsolas J.M."/>
            <person name="Valente V.L."/>
            <person name="Venter E."/>
            <person name="Venter J.C."/>
            <person name="Vicario S."/>
            <person name="Vieira F.G."/>
            <person name="Vilella A.J."/>
            <person name="Villasante A."/>
            <person name="Walenz B."/>
            <person name="Wang J."/>
            <person name="Wasserman M."/>
            <person name="Watts T."/>
            <person name="Wilson D."/>
            <person name="Wilson R.K."/>
            <person name="Wing R.A."/>
            <person name="Wolfner M.F."/>
            <person name="Wong A."/>
            <person name="Wong G.K."/>
            <person name="Wu C.I."/>
            <person name="Wu G."/>
            <person name="Yamamoto D."/>
            <person name="Yang H.P."/>
            <person name="Yang S.P."/>
            <person name="Yorke J.A."/>
            <person name="Yoshida K."/>
            <person name="Zdobnov E."/>
            <person name="Zhang P."/>
            <person name="Zhang Y."/>
            <person name="Zimin A.V."/>
            <person name="Baldwin J."/>
            <person name="Abdouelleil A."/>
            <person name="Abdulkadir J."/>
            <person name="Abebe A."/>
            <person name="Abera B."/>
            <person name="Abreu J."/>
            <person name="Acer S.C."/>
            <person name="Aftuck L."/>
            <person name="Alexander A."/>
            <person name="An P."/>
            <person name="Anderson E."/>
            <person name="Anderson S."/>
            <person name="Arachi H."/>
            <person name="Azer M."/>
            <person name="Bachantsang P."/>
            <person name="Barry A."/>
            <person name="Bayul T."/>
            <person name="Berlin A."/>
            <person name="Bessette D."/>
            <person name="Bloom T."/>
            <person name="Blye J."/>
            <person name="Boguslavskiy L."/>
            <person name="Bonnet C."/>
            <person name="Boukhgalter B."/>
            <person name="Bourzgui I."/>
            <person name="Brown A."/>
            <person name="Cahill P."/>
            <person name="Channer S."/>
            <person name="Cheshatsang Y."/>
            <person name="Chuda L."/>
            <person name="Citroen M."/>
            <person name="Collymore A."/>
            <person name="Cooke P."/>
            <person name="Costello M."/>
            <person name="D'Aco K."/>
            <person name="Daza R."/>
            <person name="De Haan G."/>
            <person name="DeGray S."/>
            <person name="DeMaso C."/>
            <person name="Dhargay N."/>
            <person name="Dooley K."/>
            <person name="Dooley E."/>
            <person name="Doricent M."/>
            <person name="Dorje P."/>
            <person name="Dorjee K."/>
            <person name="Dupes A."/>
            <person name="Elong R."/>
            <person name="Falk J."/>
            <person name="Farina A."/>
            <person name="Faro S."/>
            <person name="Ferguson D."/>
            <person name="Fisher S."/>
            <person name="Foley C.D."/>
            <person name="Franke A."/>
            <person name="Friedrich D."/>
            <person name="Gadbois L."/>
            <person name="Gearin G."/>
            <person name="Gearin C.R."/>
            <person name="Giannoukos G."/>
            <person name="Goode T."/>
            <person name="Graham J."/>
            <person name="Grandbois E."/>
            <person name="Grewal S."/>
            <person name="Gyaltsen K."/>
            <person name="Hafez N."/>
            <person name="Hagos B."/>
            <person name="Hall J."/>
            <person name="Henson C."/>
            <person name="Hollinger A."/>
            <person name="Honan T."/>
            <person name="Huard M.D."/>
            <person name="Hughes L."/>
            <person name="Hurhula B."/>
            <person name="Husby M.E."/>
            <person name="Kamat A."/>
            <person name="Kanga B."/>
            <person name="Kashin S."/>
            <person name="Khazanovich D."/>
            <person name="Kisner P."/>
            <person name="Lance K."/>
            <person name="Lara M."/>
            <person name="Lee W."/>
            <person name="Lennon N."/>
            <person name="Letendre F."/>
            <person name="LeVine R."/>
            <person name="Lipovsky A."/>
            <person name="Liu X."/>
            <person name="Liu J."/>
            <person name="Liu S."/>
            <person name="Lokyitsang T."/>
            <person name="Lokyitsang Y."/>
            <person name="Lubonja R."/>
            <person name="Lui A."/>
            <person name="MacDonald P."/>
            <person name="Magnisalis V."/>
            <person name="Maru K."/>
            <person name="Matthews C."/>
            <person name="McCusker W."/>
            <person name="McDonough S."/>
            <person name="Mehta T."/>
            <person name="Meldrim J."/>
            <person name="Meneus L."/>
            <person name="Mihai O."/>
            <person name="Mihalev A."/>
            <person name="Mihova T."/>
            <person name="Mittelman R."/>
            <person name="Mlenga V."/>
            <person name="Montmayeur A."/>
            <person name="Mulrain L."/>
            <person name="Navidi A."/>
            <person name="Naylor J."/>
            <person name="Negash T."/>
            <person name="Nguyen T."/>
            <person name="Nguyen N."/>
            <person name="Nicol R."/>
            <person name="Norbu C."/>
            <person name="Norbu N."/>
            <person name="Novod N."/>
            <person name="O'Neill B."/>
            <person name="Osman S."/>
            <person name="Markiewicz E."/>
            <person name="Oyono O.L."/>
            <person name="Patti C."/>
            <person name="Phunkhang P."/>
            <person name="Pierre F."/>
            <person name="Priest M."/>
            <person name="Raghuraman S."/>
            <person name="Rege F."/>
            <person name="Reyes R."/>
            <person name="Rise C."/>
            <person name="Rogov P."/>
            <person name="Ross K."/>
            <person name="Ryan E."/>
            <person name="Settipalli S."/>
            <person name="Shea T."/>
            <person name="Sherpa N."/>
            <person name="Shi L."/>
            <person name="Shih D."/>
            <person name="Sparrow T."/>
            <person name="Spaulding J."/>
            <person name="Stalker J."/>
            <person name="Stange-Thomann N."/>
            <person name="Stavropoulos S."/>
            <person name="Stone C."/>
            <person name="Strader C."/>
            <person name="Tesfaye S."/>
            <person name="Thomson T."/>
            <person name="Thoulutsang Y."/>
            <person name="Thoulutsang D."/>
            <person name="Topham K."/>
            <person name="Topping I."/>
            <person name="Tsamla T."/>
            <person name="Vassiliev H."/>
            <person name="Vo A."/>
            <person name="Wangchuk T."/>
            <person name="Wangdi T."/>
            <person name="Weiand M."/>
            <person name="Wilkinson J."/>
            <person name="Wilson A."/>
            <person name="Yadav S."/>
            <person name="Young G."/>
            <person name="Yu Q."/>
            <person name="Zembek L."/>
            <person name="Zhong D."/>
            <person name="Zimmer A."/>
            <person name="Zwirko Z."/>
            <person name="Jaffe D.B."/>
            <person name="Alvarez P."/>
            <person name="Brockman W."/>
            <person name="Butler J."/>
            <person name="Chin C."/>
            <person name="Gnerre S."/>
            <person name="Grabherr M."/>
            <person name="Kleber M."/>
            <person name="Mauceli E."/>
            <person name="MacCallum I."/>
        </authorList>
    </citation>
    <scope>NUCLEOTIDE SEQUENCE [LARGE SCALE GENOMIC DNA]</scope>
    <source>
        <strain evidence="2">Tai18E2 / Tucson 14021-0261.01</strain>
    </source>
</reference>
<dbReference type="FunFam" id="3.40.720.10:FF:000017">
    <property type="entry name" value="Predicted protein"/>
    <property type="match status" value="1"/>
</dbReference>
<gene>
    <name evidence="1" type="primary">Dyak\GE12611</name>
    <name evidence="1" type="synonym">dyak_GLEANR_12850</name>
    <name evidence="1" type="synonym">GE12611</name>
    <name evidence="1" type="ORF">Dyak_GE12611</name>
</gene>
<dbReference type="PhylomeDB" id="B4PBH4"/>
<dbReference type="Proteomes" id="UP000002282">
    <property type="component" value="Chromosome 2R"/>
</dbReference>
<dbReference type="GO" id="GO:0005615">
    <property type="term" value="C:extracellular space"/>
    <property type="evidence" value="ECO:0007669"/>
    <property type="project" value="TreeGrafter"/>
</dbReference>